<proteinExistence type="predicted"/>
<comment type="caution">
    <text evidence="2">The sequence shown here is derived from an EMBL/GenBank/DDBJ whole genome shotgun (WGS) entry which is preliminary data.</text>
</comment>
<evidence type="ECO:0000313" key="2">
    <source>
        <dbReference type="EMBL" id="TXL77572.1"/>
    </source>
</evidence>
<name>A0A5C8PRN6_9HYPH</name>
<dbReference type="RefSeq" id="WP_178133405.1">
    <property type="nucleotide sequence ID" value="NZ_VDUZ01000008.1"/>
</dbReference>
<protein>
    <submittedName>
        <fullName evidence="2">Uncharacterized protein</fullName>
    </submittedName>
</protein>
<keyword evidence="3" id="KW-1185">Reference proteome</keyword>
<dbReference type="EMBL" id="VDUZ01000008">
    <property type="protein sequence ID" value="TXL77572.1"/>
    <property type="molecule type" value="Genomic_DNA"/>
</dbReference>
<evidence type="ECO:0000256" key="1">
    <source>
        <dbReference type="SAM" id="MobiDB-lite"/>
    </source>
</evidence>
<feature type="compositionally biased region" description="Gly residues" evidence="1">
    <location>
        <begin position="89"/>
        <end position="106"/>
    </location>
</feature>
<gene>
    <name evidence="2" type="ORF">FHP25_09075</name>
</gene>
<dbReference type="AlphaFoldDB" id="A0A5C8PRN6"/>
<organism evidence="2 3">
    <name type="scientific">Vineibacter terrae</name>
    <dbReference type="NCBI Taxonomy" id="2586908"/>
    <lineage>
        <taxon>Bacteria</taxon>
        <taxon>Pseudomonadati</taxon>
        <taxon>Pseudomonadota</taxon>
        <taxon>Alphaproteobacteria</taxon>
        <taxon>Hyphomicrobiales</taxon>
        <taxon>Vineibacter</taxon>
    </lineage>
</organism>
<reference evidence="2 3" key="1">
    <citation type="submission" date="2019-06" db="EMBL/GenBank/DDBJ databases">
        <title>New taxonomy in bacterial strain CC-CFT640, isolated from vineyard.</title>
        <authorList>
            <person name="Lin S.-Y."/>
            <person name="Tsai C.-F."/>
            <person name="Young C.-C."/>
        </authorList>
    </citation>
    <scope>NUCLEOTIDE SEQUENCE [LARGE SCALE GENOMIC DNA]</scope>
    <source>
        <strain evidence="2 3">CC-CFT640</strain>
    </source>
</reference>
<accession>A0A5C8PRN6</accession>
<evidence type="ECO:0000313" key="3">
    <source>
        <dbReference type="Proteomes" id="UP000321638"/>
    </source>
</evidence>
<dbReference type="Proteomes" id="UP000321638">
    <property type="component" value="Unassembled WGS sequence"/>
</dbReference>
<feature type="region of interest" description="Disordered" evidence="1">
    <location>
        <begin position="71"/>
        <end position="106"/>
    </location>
</feature>
<sequence>MMPIYQLEPRNLNSPHWGRSWHRALCLVAAPTETKARALATAIFDQVAKHEPGPEPLVNPWSDPNLVTCAESGKKPKGMKEGMIALPDGRGGWDIRGGPVGGTEVA</sequence>